<name>A0A1D6Q133_MAIZE</name>
<proteinExistence type="predicted"/>
<evidence type="ECO:0000313" key="1">
    <source>
        <dbReference type="EMBL" id="AQK52325.1"/>
    </source>
</evidence>
<reference evidence="1" key="1">
    <citation type="submission" date="2015-12" db="EMBL/GenBank/DDBJ databases">
        <title>Update maize B73 reference genome by single molecule sequencing technologies.</title>
        <authorList>
            <consortium name="Maize Genome Sequencing Project"/>
            <person name="Ware D."/>
        </authorList>
    </citation>
    <scope>NUCLEOTIDE SEQUENCE</scope>
    <source>
        <tissue evidence="1">Seedling</tissue>
    </source>
</reference>
<dbReference type="AlphaFoldDB" id="A0A1D6Q133"/>
<protein>
    <submittedName>
        <fullName evidence="1">Uncharacterized protein</fullName>
    </submittedName>
</protein>
<gene>
    <name evidence="1" type="ORF">ZEAMMB73_Zm00001d050321</name>
</gene>
<sequence>MDNIAEHGHNAAKHVASLISVDTPKVGRDIQQRTTKKRAFDLLELIHRR</sequence>
<dbReference type="EMBL" id="CM000780">
    <property type="protein sequence ID" value="AQK52325.1"/>
    <property type="molecule type" value="Genomic_DNA"/>
</dbReference>
<accession>A0A1D6Q133</accession>
<organism evidence="1">
    <name type="scientific">Zea mays</name>
    <name type="common">Maize</name>
    <dbReference type="NCBI Taxonomy" id="4577"/>
    <lineage>
        <taxon>Eukaryota</taxon>
        <taxon>Viridiplantae</taxon>
        <taxon>Streptophyta</taxon>
        <taxon>Embryophyta</taxon>
        <taxon>Tracheophyta</taxon>
        <taxon>Spermatophyta</taxon>
        <taxon>Magnoliopsida</taxon>
        <taxon>Liliopsida</taxon>
        <taxon>Poales</taxon>
        <taxon>Poaceae</taxon>
        <taxon>PACMAD clade</taxon>
        <taxon>Panicoideae</taxon>
        <taxon>Andropogonodae</taxon>
        <taxon>Andropogoneae</taxon>
        <taxon>Tripsacinae</taxon>
        <taxon>Zea</taxon>
    </lineage>
</organism>
<dbReference type="InParanoid" id="A0A1D6Q133"/>